<evidence type="ECO:0000256" key="5">
    <source>
        <dbReference type="ARBA" id="ARBA00022989"/>
    </source>
</evidence>
<protein>
    <recommendedName>
        <fullName evidence="10">Rab5-interacting protein</fullName>
    </recommendedName>
</protein>
<comment type="subcellular location">
    <subcellularLocation>
        <location evidence="1">Endoplasmic reticulum membrane</location>
        <topology evidence="1">Multi-pass membrane protein</topology>
    </subcellularLocation>
</comment>
<dbReference type="EMBL" id="PGGS01000147">
    <property type="protein sequence ID" value="PNH08062.1"/>
    <property type="molecule type" value="Genomic_DNA"/>
</dbReference>
<gene>
    <name evidence="8" type="ORF">TSOC_005411</name>
</gene>
<dbReference type="PANTHER" id="PTHR12906:SF0">
    <property type="entry name" value="GEL COMPLEX SUBUNIT OPTI"/>
    <property type="match status" value="1"/>
</dbReference>
<reference evidence="8 9" key="1">
    <citation type="journal article" date="2017" name="Mol. Biol. Evol.">
        <title>The 4-celled Tetrabaena socialis nuclear genome reveals the essential components for genetic control of cell number at the origin of multicellularity in the volvocine lineage.</title>
        <authorList>
            <person name="Featherston J."/>
            <person name="Arakaki Y."/>
            <person name="Hanschen E.R."/>
            <person name="Ferris P.J."/>
            <person name="Michod R.E."/>
            <person name="Olson B.J.S.C."/>
            <person name="Nozaki H."/>
            <person name="Durand P.M."/>
        </authorList>
    </citation>
    <scope>NUCLEOTIDE SEQUENCE [LARGE SCALE GENOMIC DNA]</scope>
    <source>
        <strain evidence="8 9">NIES-571</strain>
    </source>
</reference>
<comment type="similarity">
    <text evidence="2">Belongs to the EMC6 family.</text>
</comment>
<dbReference type="OrthoDB" id="564472at2759"/>
<evidence type="ECO:0000313" key="8">
    <source>
        <dbReference type="EMBL" id="PNH08062.1"/>
    </source>
</evidence>
<dbReference type="InterPro" id="IPR010742">
    <property type="entry name" value="RCAF1"/>
</dbReference>
<feature type="transmembrane region" description="Helical" evidence="7">
    <location>
        <begin position="103"/>
        <end position="124"/>
    </location>
</feature>
<dbReference type="GO" id="GO:0097250">
    <property type="term" value="P:mitochondrial respirasome assembly"/>
    <property type="evidence" value="ECO:0007669"/>
    <property type="project" value="InterPro"/>
</dbReference>
<name>A0A2J8A6A6_9CHLO</name>
<dbReference type="InterPro" id="IPR029008">
    <property type="entry name" value="EMC6-like"/>
</dbReference>
<proteinExistence type="inferred from homology"/>
<keyword evidence="9" id="KW-1185">Reference proteome</keyword>
<sequence>MASTPKGKANTQKEGLLERIRQGPAANWTKDELLTCVHWQKQITAVLIGILCGVLPLKGLEGFATFAVLEVVTTVIFYRMVLRVDEEQHGGVGEALLDGFQTFVALFVLFWVLSYNLSLTGLSMNV</sequence>
<evidence type="ECO:0000256" key="4">
    <source>
        <dbReference type="ARBA" id="ARBA00022824"/>
    </source>
</evidence>
<accession>A0A2J8A6A6</accession>
<evidence type="ECO:0000256" key="1">
    <source>
        <dbReference type="ARBA" id="ARBA00004477"/>
    </source>
</evidence>
<dbReference type="Proteomes" id="UP000236333">
    <property type="component" value="Unassembled WGS sequence"/>
</dbReference>
<dbReference type="PANTHER" id="PTHR12906">
    <property type="entry name" value="PROTEIN C20ORF24 RAB5-INTERACTING PROTEIN"/>
    <property type="match status" value="1"/>
</dbReference>
<dbReference type="Pfam" id="PF07019">
    <property type="entry name" value="EMC6"/>
    <property type="match status" value="1"/>
</dbReference>
<organism evidence="8 9">
    <name type="scientific">Tetrabaena socialis</name>
    <dbReference type="NCBI Taxonomy" id="47790"/>
    <lineage>
        <taxon>Eukaryota</taxon>
        <taxon>Viridiplantae</taxon>
        <taxon>Chlorophyta</taxon>
        <taxon>core chlorophytes</taxon>
        <taxon>Chlorophyceae</taxon>
        <taxon>CS clade</taxon>
        <taxon>Chlamydomonadales</taxon>
        <taxon>Tetrabaenaceae</taxon>
        <taxon>Tetrabaena</taxon>
    </lineage>
</organism>
<evidence type="ECO:0000256" key="6">
    <source>
        <dbReference type="ARBA" id="ARBA00023136"/>
    </source>
</evidence>
<evidence type="ECO:0000256" key="7">
    <source>
        <dbReference type="SAM" id="Phobius"/>
    </source>
</evidence>
<evidence type="ECO:0008006" key="10">
    <source>
        <dbReference type="Google" id="ProtNLM"/>
    </source>
</evidence>
<dbReference type="GO" id="GO:0005739">
    <property type="term" value="C:mitochondrion"/>
    <property type="evidence" value="ECO:0007669"/>
    <property type="project" value="GOC"/>
</dbReference>
<dbReference type="AlphaFoldDB" id="A0A2J8A6A6"/>
<evidence type="ECO:0000256" key="2">
    <source>
        <dbReference type="ARBA" id="ARBA00009436"/>
    </source>
</evidence>
<keyword evidence="4" id="KW-0256">Endoplasmic reticulum</keyword>
<comment type="caution">
    <text evidence="8">The sequence shown here is derived from an EMBL/GenBank/DDBJ whole genome shotgun (WGS) entry which is preliminary data.</text>
</comment>
<keyword evidence="5 7" id="KW-1133">Transmembrane helix</keyword>
<dbReference type="GO" id="GO:0005789">
    <property type="term" value="C:endoplasmic reticulum membrane"/>
    <property type="evidence" value="ECO:0007669"/>
    <property type="project" value="UniProtKB-SubCell"/>
</dbReference>
<evidence type="ECO:0000313" key="9">
    <source>
        <dbReference type="Proteomes" id="UP000236333"/>
    </source>
</evidence>
<keyword evidence="3 7" id="KW-0812">Transmembrane</keyword>
<feature type="transmembrane region" description="Helical" evidence="7">
    <location>
        <begin position="63"/>
        <end position="82"/>
    </location>
</feature>
<evidence type="ECO:0000256" key="3">
    <source>
        <dbReference type="ARBA" id="ARBA00022692"/>
    </source>
</evidence>
<keyword evidence="6 7" id="KW-0472">Membrane</keyword>